<gene>
    <name evidence="2" type="ORF">JH395_06865</name>
    <name evidence="1" type="ORF">LPJSA22_01860</name>
</gene>
<organism evidence="1 3">
    <name type="scientific">Lactiplantibacillus plantarum</name>
    <name type="common">Lactobacillus plantarum</name>
    <dbReference type="NCBI Taxonomy" id="1590"/>
    <lineage>
        <taxon>Bacteria</taxon>
        <taxon>Bacillati</taxon>
        <taxon>Bacillota</taxon>
        <taxon>Bacilli</taxon>
        <taxon>Lactobacillales</taxon>
        <taxon>Lactobacillaceae</taxon>
        <taxon>Lactiplantibacillus</taxon>
    </lineage>
</organism>
<dbReference type="Proteomes" id="UP000094892">
    <property type="component" value="Unassembled WGS sequence"/>
</dbReference>
<dbReference type="Proteomes" id="UP000595466">
    <property type="component" value="Chromosome"/>
</dbReference>
<protein>
    <submittedName>
        <fullName evidence="1">Uncharacterized protein</fullName>
    </submittedName>
</protein>
<reference evidence="1 3" key="1">
    <citation type="submission" date="2016-08" db="EMBL/GenBank/DDBJ databases">
        <title>Genome sequencing of Lactobacillus plantarum JSA22, isolated from fermented soybean paste.</title>
        <authorList>
            <person name="Choi H.S."/>
        </authorList>
    </citation>
    <scope>NUCLEOTIDE SEQUENCE [LARGE SCALE GENOMIC DNA]</scope>
    <source>
        <strain evidence="1 3">JSA22</strain>
    </source>
</reference>
<dbReference type="AlphaFoldDB" id="A0A1A0DP64"/>
<reference evidence="2 4" key="2">
    <citation type="submission" date="2020-12" db="EMBL/GenBank/DDBJ databases">
        <title>Whole genome sequencing of Lactobacillus plantarum PC518.</title>
        <authorList>
            <person name="Guo Q."/>
        </authorList>
    </citation>
    <scope>NUCLEOTIDE SEQUENCE [LARGE SCALE GENOMIC DNA]</scope>
    <source>
        <strain evidence="2 4">PC518</strain>
    </source>
</reference>
<dbReference type="EMBL" id="CP066817">
    <property type="protein sequence ID" value="QQM62247.1"/>
    <property type="molecule type" value="Genomic_DNA"/>
</dbReference>
<evidence type="ECO:0000313" key="3">
    <source>
        <dbReference type="Proteomes" id="UP000094892"/>
    </source>
</evidence>
<dbReference type="EMBL" id="MCOL01000001">
    <property type="protein sequence ID" value="ODO61881.1"/>
    <property type="molecule type" value="Genomic_DNA"/>
</dbReference>
<evidence type="ECO:0000313" key="2">
    <source>
        <dbReference type="EMBL" id="QQM62247.1"/>
    </source>
</evidence>
<dbReference type="PATRIC" id="fig|1590.143.peg.239"/>
<evidence type="ECO:0000313" key="4">
    <source>
        <dbReference type="Proteomes" id="UP000595466"/>
    </source>
</evidence>
<sequence>MIIQKITGKEQKQLELQDKFYPGPGRSKTTGYIVDDKWSVYITYVPFTGYHVSIGDHRYGLVRPNYITVDAIARLGLFPYRKNYMLYSAGSEVVHFDIKD</sequence>
<dbReference type="RefSeq" id="WP_003644484.1">
    <property type="nucleotide sequence ID" value="NZ_AP028145.1"/>
</dbReference>
<name>A0A1A0DP64_LACPN</name>
<accession>A0A1A0DP64</accession>
<evidence type="ECO:0000313" key="1">
    <source>
        <dbReference type="EMBL" id="ODO61881.1"/>
    </source>
</evidence>
<proteinExistence type="predicted"/>